<dbReference type="InterPro" id="IPR056727">
    <property type="entry name" value="DUF7825"/>
</dbReference>
<dbReference type="Proteomes" id="UP000214684">
    <property type="component" value="Unassembled WGS sequence"/>
</dbReference>
<comment type="caution">
    <text evidence="4">The sequence shown here is derived from an EMBL/GenBank/DDBJ whole genome shotgun (WGS) entry which is preliminary data.</text>
</comment>
<dbReference type="AlphaFoldDB" id="A0A227NCD8"/>
<proteinExistence type="predicted"/>
<accession>A0A227NCD8</accession>
<dbReference type="EMBL" id="MUGS01000113">
    <property type="protein sequence ID" value="OXE95282.1"/>
    <property type="molecule type" value="Genomic_DNA"/>
</dbReference>
<feature type="domain" description="DUF7824" evidence="2">
    <location>
        <begin position="426"/>
        <end position="651"/>
    </location>
</feature>
<feature type="domain" description="DUF6493" evidence="1">
    <location>
        <begin position="6"/>
        <end position="328"/>
    </location>
</feature>
<dbReference type="RefSeq" id="WP_089482074.1">
    <property type="nucleotide sequence ID" value="NZ_MUGS01000113.1"/>
</dbReference>
<evidence type="ECO:0000313" key="4">
    <source>
        <dbReference type="EMBL" id="OXE95282.1"/>
    </source>
</evidence>
<organism evidence="4 5">
    <name type="scientific">Flavobacterium araucananum</name>
    <dbReference type="NCBI Taxonomy" id="946678"/>
    <lineage>
        <taxon>Bacteria</taxon>
        <taxon>Pseudomonadati</taxon>
        <taxon>Bacteroidota</taxon>
        <taxon>Flavobacteriia</taxon>
        <taxon>Flavobacteriales</taxon>
        <taxon>Flavobacteriaceae</taxon>
        <taxon>Flavobacterium</taxon>
    </lineage>
</organism>
<dbReference type="OrthoDB" id="6629398at2"/>
<reference evidence="4 5" key="1">
    <citation type="submission" date="2016-11" db="EMBL/GenBank/DDBJ databases">
        <title>Whole genomes of Flavobacteriaceae.</title>
        <authorList>
            <person name="Stine C."/>
            <person name="Li C."/>
            <person name="Tadesse D."/>
        </authorList>
    </citation>
    <scope>NUCLEOTIDE SEQUENCE [LARGE SCALE GENOMIC DNA]</scope>
    <source>
        <strain evidence="4 5">DSM 24704</strain>
    </source>
</reference>
<gene>
    <name evidence="4" type="ORF">B0A64_24560</name>
</gene>
<dbReference type="Pfam" id="PF25149">
    <property type="entry name" value="DUF7825"/>
    <property type="match status" value="1"/>
</dbReference>
<evidence type="ECO:0000259" key="3">
    <source>
        <dbReference type="Pfam" id="PF25149"/>
    </source>
</evidence>
<protein>
    <submittedName>
        <fullName evidence="4">Uncharacterized protein</fullName>
    </submittedName>
</protein>
<dbReference type="InterPro" id="IPR056726">
    <property type="entry name" value="DUF7824"/>
</dbReference>
<feature type="domain" description="DUF7825" evidence="3">
    <location>
        <begin position="666"/>
        <end position="885"/>
    </location>
</feature>
<evidence type="ECO:0000259" key="2">
    <source>
        <dbReference type="Pfam" id="PF25148"/>
    </source>
</evidence>
<sequence>MERIINLIKSKNWNEILNFSKTLTEEERFSTISLLKGLDIDRDILKKEGSKLTGQERNDFYENRQQIDACLNYFLITCIRNYEELKKIETKHEFYTSNPYYSYISTSNFEPLVNFYKLFPPNYLNKVIKDLSKERFRNINFKVLWKFYENNWVEFDEEFFVRSLFNLQGFDNNHFDEAEFLLAHTELINKVFCKFYKYEIPILDLIKANSIDYSNGLSAKANVYWTEVFKILIKNNAFTNRSIVTHLFASLLNNWKKPHLDWHVRLLELFHPTKEELIANQSTLFSVLGTGETSLINYVILNIKTIYTNKEFDTSLFLENVPIIFTNDKTVKSILVVLEIIENVLTNSFKIAIDYREELCLLFIQSDTKIQEKAAKILINYFDDKDLVIILSPFLSNLKKVAKDILKVENLTENFDNVIAEKKSIKEIAPITNWDELLFQIGTCIRTKSTIDIEVFFEGIIQLQSKIPSDYIKQIKPYTKPLFVKFYESDTLTAFTLFLESWVTKNDEGFSKIDFKYIPFLGKKSKMTFLKLKDKNTLPFISTPTHEPFFVHPKILLERLLQYENSNTKVDLEDLVVACNRILITELDGDCSKDLKNLKGYYSDAIGYFFGISDKINFTNETLPLWTQITRIKNPNGNFSEFQKSKASNYPSVVYPFNISFNIEKDANKYATWYRLILDNNWNYTWYNKEKAIRQETIFYNTASIEKASRVDIGNQLSLNPNYIDALICRYIPDTATGNEVGGFEECLYPMQFILDHQLFIYHSGWLYVAVCLLFEKKISRDLASEYINLAITRNENLDDFSKILSKLINDKFAPINRLIEYLDKPNHFKETKHFQFLVLSNCIKNFDKQNLPTNSKKVVQYYKELQNDLKLNIEEEVEKKIIEIKK</sequence>
<dbReference type="Pfam" id="PF25148">
    <property type="entry name" value="DUF7824"/>
    <property type="match status" value="1"/>
</dbReference>
<dbReference type="InterPro" id="IPR045472">
    <property type="entry name" value="DUF6493"/>
</dbReference>
<evidence type="ECO:0000259" key="1">
    <source>
        <dbReference type="Pfam" id="PF20103"/>
    </source>
</evidence>
<dbReference type="Pfam" id="PF20103">
    <property type="entry name" value="DUF6493"/>
    <property type="match status" value="1"/>
</dbReference>
<name>A0A227NCD8_9FLAO</name>
<keyword evidence="5" id="KW-1185">Reference proteome</keyword>
<evidence type="ECO:0000313" key="5">
    <source>
        <dbReference type="Proteomes" id="UP000214684"/>
    </source>
</evidence>